<feature type="compositionally biased region" description="Basic and acidic residues" evidence="1">
    <location>
        <begin position="9"/>
        <end position="28"/>
    </location>
</feature>
<feature type="compositionally biased region" description="Basic and acidic residues" evidence="1">
    <location>
        <begin position="42"/>
        <end position="70"/>
    </location>
</feature>
<dbReference type="AlphaFoldDB" id="A0A6C0CDK8"/>
<feature type="compositionally biased region" description="Low complexity" evidence="1">
    <location>
        <begin position="29"/>
        <end position="41"/>
    </location>
</feature>
<feature type="region of interest" description="Disordered" evidence="1">
    <location>
        <begin position="1"/>
        <end position="71"/>
    </location>
</feature>
<proteinExistence type="predicted"/>
<reference evidence="2" key="1">
    <citation type="journal article" date="2020" name="Nature">
        <title>Giant virus diversity and host interactions through global metagenomics.</title>
        <authorList>
            <person name="Schulz F."/>
            <person name="Roux S."/>
            <person name="Paez-Espino D."/>
            <person name="Jungbluth S."/>
            <person name="Walsh D.A."/>
            <person name="Denef V.J."/>
            <person name="McMahon K.D."/>
            <person name="Konstantinidis K.T."/>
            <person name="Eloe-Fadrosh E.A."/>
            <person name="Kyrpides N.C."/>
            <person name="Woyke T."/>
        </authorList>
    </citation>
    <scope>NUCLEOTIDE SEQUENCE</scope>
    <source>
        <strain evidence="2">GVMAG-M-3300020523-10</strain>
    </source>
</reference>
<evidence type="ECO:0000256" key="1">
    <source>
        <dbReference type="SAM" id="MobiDB-lite"/>
    </source>
</evidence>
<organism evidence="2">
    <name type="scientific">viral metagenome</name>
    <dbReference type="NCBI Taxonomy" id="1070528"/>
    <lineage>
        <taxon>unclassified sequences</taxon>
        <taxon>metagenomes</taxon>
        <taxon>organismal metagenomes</taxon>
    </lineage>
</organism>
<protein>
    <submittedName>
        <fullName evidence="2">Uncharacterized protein</fullName>
    </submittedName>
</protein>
<feature type="compositionally biased region" description="Basic residues" evidence="1">
    <location>
        <begin position="441"/>
        <end position="459"/>
    </location>
</feature>
<accession>A0A6C0CDK8</accession>
<name>A0A6C0CDK8_9ZZZZ</name>
<dbReference type="EMBL" id="MN739381">
    <property type="protein sequence ID" value="QHT01779.1"/>
    <property type="molecule type" value="Genomic_DNA"/>
</dbReference>
<feature type="region of interest" description="Disordered" evidence="1">
    <location>
        <begin position="432"/>
        <end position="459"/>
    </location>
</feature>
<evidence type="ECO:0000313" key="2">
    <source>
        <dbReference type="EMBL" id="QHT01779.1"/>
    </source>
</evidence>
<sequence length="459" mass="53240">MSSFKIRKLSHEEKSMRDKVDQEKKKAAETAAAAEQAAAEKAAAEKAAAEKAAVEEKRAKEKAHEEELSRSRKTKIYRSRYDSVPPIDSKPFLVTQFSQTGSIPIALDHNFAPMELHREAHSELSINIDKTYIIKQLKTFSAMVRNRLLTNGYLTNMTIEPTPTEIDDKVKKESSYYSRSVDLTSSELDDYIKFLKIHIEKIYKRKLQQQSNKTQPEPIVCCIDLENLTNSIIESFGTRDNYSDTMNEVFFFLVYYIKTHNITDIILTLQNHRFSDSDLPRKAIFFAFIEDLIKLLGDNNVLLMPAHNRSLMDDFFLILCCIILLSYRLKTILMTSDNLNEFKNISDLMYFPINPIMVYNTIFRDRRPSTFIIEKPETYPIRPPKFSGFVKDLRHDLTGRGSSSSSMGHSSRAHSGGTIKYKKSLLNKRTRKIYKKNYSQKMKKYSKNKKKKTLRRIRL</sequence>